<dbReference type="GO" id="GO:0008270">
    <property type="term" value="F:zinc ion binding"/>
    <property type="evidence" value="ECO:0007669"/>
    <property type="project" value="UniProtKB-KW"/>
</dbReference>
<evidence type="ECO:0000256" key="1">
    <source>
        <dbReference type="ARBA" id="ARBA00022723"/>
    </source>
</evidence>
<dbReference type="PANTHER" id="PTHR33823:SF4">
    <property type="entry name" value="GENERAL STRESS PROTEIN 16O"/>
    <property type="match status" value="1"/>
</dbReference>
<evidence type="ECO:0000256" key="3">
    <source>
        <dbReference type="ARBA" id="ARBA00022833"/>
    </source>
</evidence>
<sequence length="114" mass="12669">MDVEARLNAERAAVLERIAALSRQVEGIVEASAWSANDDEHDPEGVTIAFERAQVQDLLRQARADLDEVDAAMRRLREGTYGRCERCGADIGEGRLDALLATRTCIRCADARRR</sequence>
<name>A0A076N1K1_AMYME</name>
<dbReference type="EMBL" id="CP009110">
    <property type="protein sequence ID" value="AIJ24690.1"/>
    <property type="molecule type" value="Genomic_DNA"/>
</dbReference>
<organism evidence="7 8">
    <name type="scientific">Amycolatopsis methanolica 239</name>
    <dbReference type="NCBI Taxonomy" id="1068978"/>
    <lineage>
        <taxon>Bacteria</taxon>
        <taxon>Bacillati</taxon>
        <taxon>Actinomycetota</taxon>
        <taxon>Actinomycetes</taxon>
        <taxon>Pseudonocardiales</taxon>
        <taxon>Pseudonocardiaceae</taxon>
        <taxon>Amycolatopsis</taxon>
        <taxon>Amycolatopsis methanolica group</taxon>
    </lineage>
</organism>
<dbReference type="Pfam" id="PF01258">
    <property type="entry name" value="zf-dskA_traR"/>
    <property type="match status" value="1"/>
</dbReference>
<feature type="domain" description="Zinc finger DksA/TraR C4-type" evidence="6">
    <location>
        <begin position="79"/>
        <end position="111"/>
    </location>
</feature>
<dbReference type="STRING" id="1068978.AMETH_4598"/>
<evidence type="ECO:0000256" key="2">
    <source>
        <dbReference type="ARBA" id="ARBA00022771"/>
    </source>
</evidence>
<dbReference type="AlphaFoldDB" id="A0A076N1K1"/>
<accession>A0A076N1K1</accession>
<feature type="zinc finger region" description="dksA C4-type" evidence="4">
    <location>
        <begin position="84"/>
        <end position="108"/>
    </location>
</feature>
<reference evidence="7 8" key="1">
    <citation type="submission" date="2014-07" db="EMBL/GenBank/DDBJ databases">
        <title>Whole Genome Sequence of the Amycolatopsis methanolica 239.</title>
        <authorList>
            <person name="Tang B."/>
        </authorList>
    </citation>
    <scope>NUCLEOTIDE SEQUENCE [LARGE SCALE GENOMIC DNA]</scope>
    <source>
        <strain evidence="7 8">239</strain>
    </source>
</reference>
<dbReference type="HOGENOM" id="CLU_043144_3_0_11"/>
<dbReference type="Gene3D" id="1.20.120.910">
    <property type="entry name" value="DksA, coiled-coil domain"/>
    <property type="match status" value="1"/>
</dbReference>
<dbReference type="KEGG" id="amq:AMETH_4598"/>
<evidence type="ECO:0000313" key="7">
    <source>
        <dbReference type="EMBL" id="AIJ24690.1"/>
    </source>
</evidence>
<dbReference type="eggNOG" id="COG1734">
    <property type="taxonomic scope" value="Bacteria"/>
</dbReference>
<proteinExistence type="predicted"/>
<protein>
    <submittedName>
        <fullName evidence="7">Suppressor protein DnaK</fullName>
    </submittedName>
</protein>
<keyword evidence="2" id="KW-0863">Zinc-finger</keyword>
<dbReference type="PATRIC" id="fig|1068978.7.peg.4940"/>
<gene>
    <name evidence="7" type="ORF">AMETH_4598</name>
</gene>
<keyword evidence="3" id="KW-0862">Zinc</keyword>
<dbReference type="PROSITE" id="PS51128">
    <property type="entry name" value="ZF_DKSA_2"/>
    <property type="match status" value="1"/>
</dbReference>
<dbReference type="InterPro" id="IPR000962">
    <property type="entry name" value="Znf_DskA_TraR"/>
</dbReference>
<feature type="coiled-coil region" evidence="5">
    <location>
        <begin position="52"/>
        <end position="79"/>
    </location>
</feature>
<evidence type="ECO:0000313" key="8">
    <source>
        <dbReference type="Proteomes" id="UP000062973"/>
    </source>
</evidence>
<dbReference type="Proteomes" id="UP000062973">
    <property type="component" value="Chromosome"/>
</dbReference>
<keyword evidence="8" id="KW-1185">Reference proteome</keyword>
<evidence type="ECO:0000259" key="6">
    <source>
        <dbReference type="Pfam" id="PF01258"/>
    </source>
</evidence>
<dbReference type="OrthoDB" id="1121111at2"/>
<evidence type="ECO:0000256" key="5">
    <source>
        <dbReference type="SAM" id="Coils"/>
    </source>
</evidence>
<dbReference type="PANTHER" id="PTHR33823">
    <property type="entry name" value="RNA POLYMERASE-BINDING TRANSCRIPTION FACTOR DKSA-RELATED"/>
    <property type="match status" value="1"/>
</dbReference>
<keyword evidence="5" id="KW-0175">Coiled coil</keyword>
<keyword evidence="1" id="KW-0479">Metal-binding</keyword>
<evidence type="ECO:0000256" key="4">
    <source>
        <dbReference type="PROSITE-ProRule" id="PRU00510"/>
    </source>
</evidence>